<feature type="compositionally biased region" description="Low complexity" evidence="1">
    <location>
        <begin position="359"/>
        <end position="372"/>
    </location>
</feature>
<feature type="compositionally biased region" description="Pro residues" evidence="1">
    <location>
        <begin position="344"/>
        <end position="358"/>
    </location>
</feature>
<gene>
    <name evidence="4" type="ORF">ACFYXI_00600</name>
</gene>
<evidence type="ECO:0000256" key="1">
    <source>
        <dbReference type="SAM" id="MobiDB-lite"/>
    </source>
</evidence>
<evidence type="ECO:0000256" key="2">
    <source>
        <dbReference type="SAM" id="Phobius"/>
    </source>
</evidence>
<dbReference type="EMBL" id="JBIASD010000001">
    <property type="protein sequence ID" value="MFF3664060.1"/>
    <property type="molecule type" value="Genomic_DNA"/>
</dbReference>
<sequence>MALVLGGLGCGLLSAPGSAAAEAVEVDLDYVCTNGVARTPVNLEVTLTLQTALAVGQPLDIRWGIKYKDQGRFLSPGLFQPGARVSATGAVGIGGPWSGELKSLGSQEQARLPDGDQLTLPELISGAVTTTAPGVIEIKPRRLLIDFTPPPSDATFNDDDPAVSYSAEWTDYNDRDVNFHDVGRDVHATEANYAEAYFKFTGTGVDFITEQDSRAGKVQFSIDGRPGIPATADASKHPDGSHAGVANQGNYTLWGMRGLPYGQHELKVAKLDDKWAMVDAFHVVTEELADPPKQFRATCEPVLKPSTIRVVVGSPTQSPGQSPSSGPSGEPSSSPSGGSSGPVTSPPPGGSTPTPTPSKSPGGSSSPTPSQSKLTSVVVIGSPTPTITTTITLPASTPTSPQVKVTPKGGAQTGEAPETPRSPAALLIGSGGAMVFGGVFSGVVLRRRRAAHANGRSRTV</sequence>
<reference evidence="4 5" key="1">
    <citation type="submission" date="2024-10" db="EMBL/GenBank/DDBJ databases">
        <title>The Natural Products Discovery Center: Release of the First 8490 Sequenced Strains for Exploring Actinobacteria Biosynthetic Diversity.</title>
        <authorList>
            <person name="Kalkreuter E."/>
            <person name="Kautsar S.A."/>
            <person name="Yang D."/>
            <person name="Bader C.D."/>
            <person name="Teijaro C.N."/>
            <person name="Fluegel L."/>
            <person name="Davis C.M."/>
            <person name="Simpson J.R."/>
            <person name="Lauterbach L."/>
            <person name="Steele A.D."/>
            <person name="Gui C."/>
            <person name="Meng S."/>
            <person name="Li G."/>
            <person name="Viehrig K."/>
            <person name="Ye F."/>
            <person name="Su P."/>
            <person name="Kiefer A.F."/>
            <person name="Nichols A."/>
            <person name="Cepeda A.J."/>
            <person name="Yan W."/>
            <person name="Fan B."/>
            <person name="Jiang Y."/>
            <person name="Adhikari A."/>
            <person name="Zheng C.-J."/>
            <person name="Schuster L."/>
            <person name="Cowan T.M."/>
            <person name="Smanski M.J."/>
            <person name="Chevrette M.G."/>
            <person name="De Carvalho L.P.S."/>
            <person name="Shen B."/>
        </authorList>
    </citation>
    <scope>NUCLEOTIDE SEQUENCE [LARGE SCALE GENOMIC DNA]</scope>
    <source>
        <strain evidence="4 5">NPDC002173</strain>
    </source>
</reference>
<keyword evidence="2" id="KW-0472">Membrane</keyword>
<feature type="chain" id="PRO_5045262381" description="Peptidase" evidence="3">
    <location>
        <begin position="21"/>
        <end position="460"/>
    </location>
</feature>
<dbReference type="RefSeq" id="WP_387408042.1">
    <property type="nucleotide sequence ID" value="NZ_JBIASD010000001.1"/>
</dbReference>
<proteinExistence type="predicted"/>
<feature type="signal peptide" evidence="3">
    <location>
        <begin position="1"/>
        <end position="20"/>
    </location>
</feature>
<feature type="compositionally biased region" description="Low complexity" evidence="1">
    <location>
        <begin position="313"/>
        <end position="343"/>
    </location>
</feature>
<name>A0ABW6SGH2_9ACTN</name>
<evidence type="ECO:0008006" key="6">
    <source>
        <dbReference type="Google" id="ProtNLM"/>
    </source>
</evidence>
<comment type="caution">
    <text evidence="4">The sequence shown here is derived from an EMBL/GenBank/DDBJ whole genome shotgun (WGS) entry which is preliminary data.</text>
</comment>
<dbReference type="Proteomes" id="UP001602013">
    <property type="component" value="Unassembled WGS sequence"/>
</dbReference>
<accession>A0ABW6SGH2</accession>
<evidence type="ECO:0000313" key="4">
    <source>
        <dbReference type="EMBL" id="MFF3664060.1"/>
    </source>
</evidence>
<dbReference type="Gene3D" id="2.60.120.260">
    <property type="entry name" value="Galactose-binding domain-like"/>
    <property type="match status" value="1"/>
</dbReference>
<feature type="region of interest" description="Disordered" evidence="1">
    <location>
        <begin position="389"/>
        <end position="420"/>
    </location>
</feature>
<feature type="transmembrane region" description="Helical" evidence="2">
    <location>
        <begin position="424"/>
        <end position="445"/>
    </location>
</feature>
<keyword evidence="2" id="KW-1133">Transmembrane helix</keyword>
<keyword evidence="5" id="KW-1185">Reference proteome</keyword>
<feature type="compositionally biased region" description="Low complexity" evidence="1">
    <location>
        <begin position="389"/>
        <end position="401"/>
    </location>
</feature>
<keyword evidence="3" id="KW-0732">Signal</keyword>
<keyword evidence="2" id="KW-0812">Transmembrane</keyword>
<feature type="region of interest" description="Disordered" evidence="1">
    <location>
        <begin position="312"/>
        <end position="375"/>
    </location>
</feature>
<evidence type="ECO:0000256" key="3">
    <source>
        <dbReference type="SAM" id="SignalP"/>
    </source>
</evidence>
<evidence type="ECO:0000313" key="5">
    <source>
        <dbReference type="Proteomes" id="UP001602013"/>
    </source>
</evidence>
<organism evidence="4 5">
    <name type="scientific">Microtetraspora malaysiensis</name>
    <dbReference type="NCBI Taxonomy" id="161358"/>
    <lineage>
        <taxon>Bacteria</taxon>
        <taxon>Bacillati</taxon>
        <taxon>Actinomycetota</taxon>
        <taxon>Actinomycetes</taxon>
        <taxon>Streptosporangiales</taxon>
        <taxon>Streptosporangiaceae</taxon>
        <taxon>Microtetraspora</taxon>
    </lineage>
</organism>
<protein>
    <recommendedName>
        <fullName evidence="6">Peptidase</fullName>
    </recommendedName>
</protein>